<keyword evidence="2" id="KW-1185">Reference proteome</keyword>
<organism evidence="1 2">
    <name type="scientific">Araneus ventricosus</name>
    <name type="common">Orbweaver spider</name>
    <name type="synonym">Epeira ventricosa</name>
    <dbReference type="NCBI Taxonomy" id="182803"/>
    <lineage>
        <taxon>Eukaryota</taxon>
        <taxon>Metazoa</taxon>
        <taxon>Ecdysozoa</taxon>
        <taxon>Arthropoda</taxon>
        <taxon>Chelicerata</taxon>
        <taxon>Arachnida</taxon>
        <taxon>Araneae</taxon>
        <taxon>Araneomorphae</taxon>
        <taxon>Entelegynae</taxon>
        <taxon>Araneoidea</taxon>
        <taxon>Araneidae</taxon>
        <taxon>Araneus</taxon>
    </lineage>
</organism>
<sequence length="125" mass="13822">MEEIEVLPTSKSFLYIIPCTLTNEEIEDTNNTLLVRKGTAEGRSGKLEDLYNSLLPQLVLLYNHGNQTIINPMTTKSSQNPSTAAYGGSLLSVEWIRPPLSPSSSPRVLEEVNGRLSFYLLLQGP</sequence>
<name>A0A4Y2V2A3_ARAVE</name>
<accession>A0A4Y2V2A3</accession>
<comment type="caution">
    <text evidence="1">The sequence shown here is derived from an EMBL/GenBank/DDBJ whole genome shotgun (WGS) entry which is preliminary data.</text>
</comment>
<dbReference type="Proteomes" id="UP000499080">
    <property type="component" value="Unassembled WGS sequence"/>
</dbReference>
<evidence type="ECO:0000313" key="1">
    <source>
        <dbReference type="EMBL" id="GBO19359.1"/>
    </source>
</evidence>
<gene>
    <name evidence="1" type="ORF">AVEN_105066_1</name>
</gene>
<dbReference type="AlphaFoldDB" id="A0A4Y2V2A3"/>
<reference evidence="1 2" key="1">
    <citation type="journal article" date="2019" name="Sci. Rep.">
        <title>Orb-weaving spider Araneus ventricosus genome elucidates the spidroin gene catalogue.</title>
        <authorList>
            <person name="Kono N."/>
            <person name="Nakamura H."/>
            <person name="Ohtoshi R."/>
            <person name="Moran D.A.P."/>
            <person name="Shinohara A."/>
            <person name="Yoshida Y."/>
            <person name="Fujiwara M."/>
            <person name="Mori M."/>
            <person name="Tomita M."/>
            <person name="Arakawa K."/>
        </authorList>
    </citation>
    <scope>NUCLEOTIDE SEQUENCE [LARGE SCALE GENOMIC DNA]</scope>
</reference>
<dbReference type="EMBL" id="BGPR01042829">
    <property type="protein sequence ID" value="GBO19359.1"/>
    <property type="molecule type" value="Genomic_DNA"/>
</dbReference>
<proteinExistence type="predicted"/>
<protein>
    <submittedName>
        <fullName evidence="1">Uncharacterized protein</fullName>
    </submittedName>
</protein>
<evidence type="ECO:0000313" key="2">
    <source>
        <dbReference type="Proteomes" id="UP000499080"/>
    </source>
</evidence>